<gene>
    <name evidence="2" type="ORF">FPZ41_46195</name>
</gene>
<proteinExistence type="predicted"/>
<dbReference type="RefSeq" id="WP_152870852.1">
    <property type="nucleotide sequence ID" value="NZ_VMNX01000481.1"/>
</dbReference>
<reference evidence="2 3" key="1">
    <citation type="submission" date="2019-09" db="EMBL/GenBank/DDBJ databases">
        <authorList>
            <person name="Duangmal K."/>
            <person name="Teo W.F.A."/>
            <person name="Lipun K."/>
        </authorList>
    </citation>
    <scope>NUCLEOTIDE SEQUENCE [LARGE SCALE GENOMIC DNA]</scope>
    <source>
        <strain evidence="2 3">K1PN6</strain>
    </source>
</reference>
<keyword evidence="3" id="KW-1185">Reference proteome</keyword>
<feature type="compositionally biased region" description="Pro residues" evidence="1">
    <location>
        <begin position="90"/>
        <end position="104"/>
    </location>
</feature>
<dbReference type="EMBL" id="VMNX01000481">
    <property type="protein sequence ID" value="MPY55536.1"/>
    <property type="molecule type" value="Genomic_DNA"/>
</dbReference>
<evidence type="ECO:0000313" key="3">
    <source>
        <dbReference type="Proteomes" id="UP000373149"/>
    </source>
</evidence>
<dbReference type="AlphaFoldDB" id="A0A5N8X8L9"/>
<organism evidence="2 3">
    <name type="scientific">Streptomyces acidicola</name>
    <dbReference type="NCBI Taxonomy" id="2596892"/>
    <lineage>
        <taxon>Bacteria</taxon>
        <taxon>Bacillati</taxon>
        <taxon>Actinomycetota</taxon>
        <taxon>Actinomycetes</taxon>
        <taxon>Kitasatosporales</taxon>
        <taxon>Streptomycetaceae</taxon>
        <taxon>Streptomyces</taxon>
    </lineage>
</organism>
<evidence type="ECO:0000313" key="2">
    <source>
        <dbReference type="EMBL" id="MPY55536.1"/>
    </source>
</evidence>
<dbReference type="Proteomes" id="UP000373149">
    <property type="component" value="Unassembled WGS sequence"/>
</dbReference>
<name>A0A5N8X8L9_9ACTN</name>
<comment type="caution">
    <text evidence="2">The sequence shown here is derived from an EMBL/GenBank/DDBJ whole genome shotgun (WGS) entry which is preliminary data.</text>
</comment>
<protein>
    <recommendedName>
        <fullName evidence="4">XRE family transcriptional regulator</fullName>
    </recommendedName>
</protein>
<evidence type="ECO:0000256" key="1">
    <source>
        <dbReference type="SAM" id="MobiDB-lite"/>
    </source>
</evidence>
<accession>A0A5N8X8L9</accession>
<sequence length="121" mass="12933">MPKLIRSRVKHRMAELAVTSTQQLAAETDIPWGSLRNALAGRDPITLARVYALARALTGEGENFRVVAAEIVADRALAAEILANNDGVPDEPPAQPKRPSAPPPRRTKDPRAPKRVAGAAA</sequence>
<feature type="region of interest" description="Disordered" evidence="1">
    <location>
        <begin position="83"/>
        <end position="121"/>
    </location>
</feature>
<evidence type="ECO:0008006" key="4">
    <source>
        <dbReference type="Google" id="ProtNLM"/>
    </source>
</evidence>